<sequence length="820" mass="88048">MIIYSDPSIASTDPQLSSPDKYERQVILHDMEALQSYSVPWPVGTLFATIREKFEFELAPPDAEDYHLLTAAGLRLYHLPDPAGHWYMDAIGAAGDGISDDQAVWQTALLRCPANAKLTFTQGRTYLISGRTSFTNDFRNADLPKARNFHIEAYGATIRLGDFTGTELAHFYHNPGAGGAGSGLAGDSWNNDLWEFVWEGGTIDGNGQNQHFRHCAELRDGSGVVVSSYAALPGAQEAAQATAQVFGPGGFWEINPAAVSIDTGYIGPLILCYGLDRMTVRDVTLRNLATDGFVAANAQGTVRFENCRAINCLPTNDQFVINYVADGRAPGSQLTAFKVDKPRSRAVLELTPGDVLPVPGDKIIGLSSGCTASVSSVSGNRLELYNIYGIEEFHSGEALKINWTNSTTTVVTYRLVSTLNATWDGCYGEVGNTLLGYIETSGPQVGCVANVENCYGIDQGTTAARFEHTHTIQISGFSTRCSHLSSDPLKVLPYSSQTGVNVGGSSALVKISNLSCHNSRINGENAAQKNWEMSNVTILINDTDPVFNPVTGGPSTVTGLVASSGHVSNLRISSERTIHGDYPISTAVNFNGGDVYGFIIEGCRTGLAYVERASGPGRISNATEIAISKPLLTQGRSIVLEGFEVEDCRRGVEFNVLSNGCDVRVSLRFRRIAENCVISTDSDMPLLVLDGCLFQDFGLDTSLDDELRAAIGGEGGAQANMLVLDNCVFQKIDPDCAPYRLVAQNGIDHVRERDSIFLPAGETFLTQVSGADTANLDPLHTFALGTNTAPLPEASTHQVRIAGPDGTAYFLPAFATPWTS</sequence>
<dbReference type="RefSeq" id="WP_085890161.1">
    <property type="nucleotide sequence ID" value="NZ_FWFN01000012.1"/>
</dbReference>
<proteinExistence type="predicted"/>
<dbReference type="InterPro" id="IPR011050">
    <property type="entry name" value="Pectin_lyase_fold/virulence"/>
</dbReference>
<dbReference type="Proteomes" id="UP000193963">
    <property type="component" value="Unassembled WGS sequence"/>
</dbReference>
<evidence type="ECO:0000313" key="1">
    <source>
        <dbReference type="EMBL" id="SLN74430.1"/>
    </source>
</evidence>
<dbReference type="OrthoDB" id="7876859at2"/>
<reference evidence="1 2" key="1">
    <citation type="submission" date="2017-03" db="EMBL/GenBank/DDBJ databases">
        <authorList>
            <person name="Afonso C.L."/>
            <person name="Miller P.J."/>
            <person name="Scott M.A."/>
            <person name="Spackman E."/>
            <person name="Goraichik I."/>
            <person name="Dimitrov K.M."/>
            <person name="Suarez D.L."/>
            <person name="Swayne D.E."/>
        </authorList>
    </citation>
    <scope>NUCLEOTIDE SEQUENCE [LARGE SCALE GENOMIC DNA]</scope>
    <source>
        <strain evidence="1 2">CECT 7751</strain>
    </source>
</reference>
<dbReference type="Gene3D" id="2.160.20.10">
    <property type="entry name" value="Single-stranded right-handed beta-helix, Pectin lyase-like"/>
    <property type="match status" value="1"/>
</dbReference>
<organism evidence="1 2">
    <name type="scientific">Pseudooceanicola marinus</name>
    <dbReference type="NCBI Taxonomy" id="396013"/>
    <lineage>
        <taxon>Bacteria</taxon>
        <taxon>Pseudomonadati</taxon>
        <taxon>Pseudomonadota</taxon>
        <taxon>Alphaproteobacteria</taxon>
        <taxon>Rhodobacterales</taxon>
        <taxon>Paracoccaceae</taxon>
        <taxon>Pseudooceanicola</taxon>
    </lineage>
</organism>
<dbReference type="SUPFAM" id="SSF51126">
    <property type="entry name" value="Pectin lyase-like"/>
    <property type="match status" value="1"/>
</dbReference>
<protein>
    <submittedName>
        <fullName evidence="1">Uncharacterized protein</fullName>
    </submittedName>
</protein>
<accession>A0A1X7AAD9</accession>
<evidence type="ECO:0000313" key="2">
    <source>
        <dbReference type="Proteomes" id="UP000193963"/>
    </source>
</evidence>
<dbReference type="InterPro" id="IPR012334">
    <property type="entry name" value="Pectin_lyas_fold"/>
</dbReference>
<dbReference type="AlphaFoldDB" id="A0A1X7AAD9"/>
<name>A0A1X7AAD9_9RHOB</name>
<gene>
    <name evidence="1" type="ORF">PSM7751_04150</name>
</gene>
<dbReference type="EMBL" id="FWFN01000012">
    <property type="protein sequence ID" value="SLN74430.1"/>
    <property type="molecule type" value="Genomic_DNA"/>
</dbReference>
<keyword evidence="2" id="KW-1185">Reference proteome</keyword>